<evidence type="ECO:0000313" key="1">
    <source>
        <dbReference type="EMBL" id="MEA1080443.1"/>
    </source>
</evidence>
<dbReference type="RefSeq" id="WP_322854946.1">
    <property type="nucleotide sequence ID" value="NZ_JAYDCJ010000003.1"/>
</dbReference>
<comment type="caution">
    <text evidence="1">The sequence shown here is derived from an EMBL/GenBank/DDBJ whole genome shotgun (WGS) entry which is preliminary data.</text>
</comment>
<keyword evidence="2" id="KW-1185">Reference proteome</keyword>
<accession>A0ABU5NXB3</accession>
<organism evidence="1 2">
    <name type="scientific">Marinobacter qingdaonensis</name>
    <dbReference type="NCBI Taxonomy" id="3108486"/>
    <lineage>
        <taxon>Bacteria</taxon>
        <taxon>Pseudomonadati</taxon>
        <taxon>Pseudomonadota</taxon>
        <taxon>Gammaproteobacteria</taxon>
        <taxon>Pseudomonadales</taxon>
        <taxon>Marinobacteraceae</taxon>
        <taxon>Marinobacter</taxon>
    </lineage>
</organism>
<sequence>MESGIRKIGCFYAVSCGVLLAVAMGVSAEDQRPVEGSAFEYQERSTIDNIPLSSIEEDALANTVIEGGLAAPAAGVPVKPATNDDFYLDPLALEPRDRRIDLGRSEIQVEFQFSNPKSIPGQVHSNNYMIRPPENRTYDTLNINMNER</sequence>
<dbReference type="Proteomes" id="UP001305746">
    <property type="component" value="Unassembled WGS sequence"/>
</dbReference>
<name>A0ABU5NXB3_9GAMM</name>
<proteinExistence type="predicted"/>
<dbReference type="EMBL" id="JAYDCJ010000003">
    <property type="protein sequence ID" value="MEA1080443.1"/>
    <property type="molecule type" value="Genomic_DNA"/>
</dbReference>
<reference evidence="1 2" key="1">
    <citation type="submission" date="2023-12" db="EMBL/GenBank/DDBJ databases">
        <title>Marinobacter qingdaonensis sp. nov., isolated from the intertidal sediment of Qingdao, PR China.</title>
        <authorList>
            <person name="Li Y."/>
        </authorList>
    </citation>
    <scope>NUCLEOTIDE SEQUENCE [LARGE SCALE GENOMIC DNA]</scope>
    <source>
        <strain evidence="1 2">ASW11-75</strain>
    </source>
</reference>
<gene>
    <name evidence="1" type="ORF">U5822_07160</name>
</gene>
<protein>
    <submittedName>
        <fullName evidence="1">Uncharacterized protein</fullName>
    </submittedName>
</protein>
<evidence type="ECO:0000313" key="2">
    <source>
        <dbReference type="Proteomes" id="UP001305746"/>
    </source>
</evidence>